<keyword evidence="9 16" id="KW-1133">Transmembrane helix</keyword>
<dbReference type="SMART" id="SM00843">
    <property type="entry name" value="Ftsk_gamma"/>
    <property type="match status" value="1"/>
</dbReference>
<evidence type="ECO:0000256" key="9">
    <source>
        <dbReference type="ARBA" id="ARBA00022989"/>
    </source>
</evidence>
<keyword evidence="8 14" id="KW-0067">ATP-binding</keyword>
<dbReference type="GO" id="GO:0007059">
    <property type="term" value="P:chromosome segregation"/>
    <property type="evidence" value="ECO:0007669"/>
    <property type="project" value="UniProtKB-KW"/>
</dbReference>
<dbReference type="InterPro" id="IPR050206">
    <property type="entry name" value="FtsK/SpoIIIE/SftA"/>
</dbReference>
<evidence type="ECO:0000256" key="1">
    <source>
        <dbReference type="ARBA" id="ARBA00004651"/>
    </source>
</evidence>
<dbReference type="InterPro" id="IPR036388">
    <property type="entry name" value="WH-like_DNA-bd_sf"/>
</dbReference>
<dbReference type="GO" id="GO:0003677">
    <property type="term" value="F:DNA binding"/>
    <property type="evidence" value="ECO:0007669"/>
    <property type="project" value="UniProtKB-KW"/>
</dbReference>
<keyword evidence="3" id="KW-1003">Cell membrane</keyword>
<evidence type="ECO:0000313" key="18">
    <source>
        <dbReference type="EMBL" id="HGU33978.1"/>
    </source>
</evidence>
<name>A0A7C4W1M6_9BACT</name>
<gene>
    <name evidence="18" type="ORF">ENS29_14190</name>
</gene>
<evidence type="ECO:0000256" key="11">
    <source>
        <dbReference type="ARBA" id="ARBA00023136"/>
    </source>
</evidence>
<dbReference type="InterPro" id="IPR025199">
    <property type="entry name" value="FtsK_4TM"/>
</dbReference>
<sequence>MRNVLVSLLLLVVSAAVAVSLLSYSPADPSVFHPTEVRTITNRFGWIGAQTAGWLMGVFGKGVLWIPVTLFLTALFGLGKRHPSVLVRTMAGGALLAAATCILTTMLMPPAEDAALHHSAGGVLGFRLTGLALFYTGYAGTLLLVVSGFLVGFFLLTGISPIALSGMIRKRPAAPTAIKGRSTTDATVPEIRSTRTAKKKSLSPPETSDASVDLELPDIAPMTPELILPQDQPKAKAPRALAATGASRHFTLPTFDFLNDPAPGDMQTDQEELLHQAELLVAKLENFGVKGRVAAITPGPVITTFEYEPAPGVKINKIVSLSDDLALALKALSIRIVAPIPGKSVIGIEISNAIRQIVHFKEIVTSPAFAKSRSVLTICLGKDIVGKPVVAELDRMPHLLIAGATGTGKSVGLNSMICSMLYKSTPEQVKLIMIDPKRIELSLYDGIPHLITPVVTDVKKATNALFWAVREMERRYELLSEYKCRNITQYNQKAGKTKGAGESAVSSGKLPYIVIIIDELADLMMVASRDVEVALTRLAQMARASGIHLILATQRPSVDVLTGIIKANFPTRLTFQVSSKTDSRTILDCNGAESLLGNGDMLFLPPGTAKLQRIHGAFISEEEVGRITDFLRMQMPPDYIDEVTEAPQSEGEASGDEDHDERYDDAVALVTRTRQASISMIQRHLRIGYNRAARIIETMEKEGIIGPSDGVKPREVLVKSYEGMP</sequence>
<keyword evidence="11 16" id="KW-0472">Membrane</keyword>
<reference evidence="18" key="1">
    <citation type="journal article" date="2020" name="mSystems">
        <title>Genome- and Community-Level Interaction Insights into Carbon Utilization and Element Cycling Functions of Hydrothermarchaeota in Hydrothermal Sediment.</title>
        <authorList>
            <person name="Zhou Z."/>
            <person name="Liu Y."/>
            <person name="Xu W."/>
            <person name="Pan J."/>
            <person name="Luo Z.H."/>
            <person name="Li M."/>
        </authorList>
    </citation>
    <scope>NUCLEOTIDE SEQUENCE [LARGE SCALE GENOMIC DNA]</scope>
    <source>
        <strain evidence="18">SpSt-477</strain>
    </source>
</reference>
<feature type="transmembrane region" description="Helical" evidence="16">
    <location>
        <begin position="142"/>
        <end position="164"/>
    </location>
</feature>
<evidence type="ECO:0000256" key="5">
    <source>
        <dbReference type="ARBA" id="ARBA00022692"/>
    </source>
</evidence>
<comment type="subcellular location">
    <subcellularLocation>
        <location evidence="1">Cell membrane</location>
        <topology evidence="1">Multi-pass membrane protein</topology>
    </subcellularLocation>
</comment>
<dbReference type="Gene3D" id="3.40.50.300">
    <property type="entry name" value="P-loop containing nucleotide triphosphate hydrolases"/>
    <property type="match status" value="1"/>
</dbReference>
<dbReference type="Pfam" id="PF13491">
    <property type="entry name" value="FtsK_4TM"/>
    <property type="match status" value="1"/>
</dbReference>
<evidence type="ECO:0000256" key="8">
    <source>
        <dbReference type="ARBA" id="ARBA00022840"/>
    </source>
</evidence>
<evidence type="ECO:0000256" key="3">
    <source>
        <dbReference type="ARBA" id="ARBA00022475"/>
    </source>
</evidence>
<feature type="region of interest" description="Disordered" evidence="15">
    <location>
        <begin position="175"/>
        <end position="215"/>
    </location>
</feature>
<keyword evidence="12" id="KW-0131">Cell cycle</keyword>
<dbReference type="EMBL" id="DSUH01000324">
    <property type="protein sequence ID" value="HGU33978.1"/>
    <property type="molecule type" value="Genomic_DNA"/>
</dbReference>
<comment type="similarity">
    <text evidence="2">Belongs to the FtsK/SpoIIIE/SftA family.</text>
</comment>
<evidence type="ECO:0000256" key="12">
    <source>
        <dbReference type="ARBA" id="ARBA00023306"/>
    </source>
</evidence>
<dbReference type="Pfam" id="PF17854">
    <property type="entry name" value="FtsK_alpha"/>
    <property type="match status" value="1"/>
</dbReference>
<feature type="transmembrane region" description="Helical" evidence="16">
    <location>
        <begin position="114"/>
        <end position="135"/>
    </location>
</feature>
<feature type="transmembrane region" description="Helical" evidence="16">
    <location>
        <begin position="51"/>
        <end position="78"/>
    </location>
</feature>
<dbReference type="InterPro" id="IPR018541">
    <property type="entry name" value="Ftsk_gamma"/>
</dbReference>
<dbReference type="AlphaFoldDB" id="A0A7C4W1M6"/>
<evidence type="ECO:0000256" key="7">
    <source>
        <dbReference type="ARBA" id="ARBA00022829"/>
    </source>
</evidence>
<dbReference type="GO" id="GO:0051301">
    <property type="term" value="P:cell division"/>
    <property type="evidence" value="ECO:0007669"/>
    <property type="project" value="UniProtKB-KW"/>
</dbReference>
<keyword evidence="6 14" id="KW-0547">Nucleotide-binding</keyword>
<dbReference type="SUPFAM" id="SSF46785">
    <property type="entry name" value="Winged helix' DNA-binding domain"/>
    <property type="match status" value="1"/>
</dbReference>
<dbReference type="PANTHER" id="PTHR22683">
    <property type="entry name" value="SPORULATION PROTEIN RELATED"/>
    <property type="match status" value="1"/>
</dbReference>
<keyword evidence="4" id="KW-0132">Cell division</keyword>
<feature type="domain" description="FtsK" evidence="17">
    <location>
        <begin position="386"/>
        <end position="584"/>
    </location>
</feature>
<dbReference type="InterPro" id="IPR041027">
    <property type="entry name" value="FtsK_alpha"/>
</dbReference>
<dbReference type="PROSITE" id="PS50901">
    <property type="entry name" value="FTSK"/>
    <property type="match status" value="1"/>
</dbReference>
<feature type="transmembrane region" description="Helical" evidence="16">
    <location>
        <begin position="85"/>
        <end position="108"/>
    </location>
</feature>
<dbReference type="InterPro" id="IPR002543">
    <property type="entry name" value="FtsK_dom"/>
</dbReference>
<dbReference type="SUPFAM" id="SSF52540">
    <property type="entry name" value="P-loop containing nucleoside triphosphate hydrolases"/>
    <property type="match status" value="1"/>
</dbReference>
<evidence type="ECO:0000256" key="13">
    <source>
        <dbReference type="ARBA" id="ARBA00025923"/>
    </source>
</evidence>
<protein>
    <submittedName>
        <fullName evidence="18">DNA translocase FtsK</fullName>
    </submittedName>
</protein>
<proteinExistence type="inferred from homology"/>
<dbReference type="Gene3D" id="1.10.10.10">
    <property type="entry name" value="Winged helix-like DNA-binding domain superfamily/Winged helix DNA-binding domain"/>
    <property type="match status" value="1"/>
</dbReference>
<keyword evidence="5 16" id="KW-0812">Transmembrane</keyword>
<comment type="caution">
    <text evidence="18">The sequence shown here is derived from an EMBL/GenBank/DDBJ whole genome shotgun (WGS) entry which is preliminary data.</text>
</comment>
<keyword evidence="7" id="KW-0159">Chromosome partition</keyword>
<evidence type="ECO:0000256" key="15">
    <source>
        <dbReference type="SAM" id="MobiDB-lite"/>
    </source>
</evidence>
<organism evidence="18">
    <name type="scientific">Desulfatirhabdium butyrativorans</name>
    <dbReference type="NCBI Taxonomy" id="340467"/>
    <lineage>
        <taxon>Bacteria</taxon>
        <taxon>Pseudomonadati</taxon>
        <taxon>Thermodesulfobacteriota</taxon>
        <taxon>Desulfobacteria</taxon>
        <taxon>Desulfobacterales</taxon>
        <taxon>Desulfatirhabdiaceae</taxon>
        <taxon>Desulfatirhabdium</taxon>
    </lineage>
</organism>
<dbReference type="InterPro" id="IPR003593">
    <property type="entry name" value="AAA+_ATPase"/>
</dbReference>
<comment type="subunit">
    <text evidence="13">Homohexamer. Forms a ring that surrounds DNA.</text>
</comment>
<dbReference type="Pfam" id="PF01580">
    <property type="entry name" value="FtsK_SpoIIIE"/>
    <property type="match status" value="1"/>
</dbReference>
<evidence type="ECO:0000259" key="17">
    <source>
        <dbReference type="PROSITE" id="PS50901"/>
    </source>
</evidence>
<dbReference type="InterPro" id="IPR027417">
    <property type="entry name" value="P-loop_NTPase"/>
</dbReference>
<accession>A0A7C4W1M6</accession>
<feature type="binding site" evidence="14">
    <location>
        <begin position="403"/>
        <end position="410"/>
    </location>
    <ligand>
        <name>ATP</name>
        <dbReference type="ChEBI" id="CHEBI:30616"/>
    </ligand>
</feature>
<dbReference type="CDD" id="cd01127">
    <property type="entry name" value="TrwB_TraG_TraD_VirD4"/>
    <property type="match status" value="1"/>
</dbReference>
<keyword evidence="10" id="KW-0238">DNA-binding</keyword>
<dbReference type="PANTHER" id="PTHR22683:SF41">
    <property type="entry name" value="DNA TRANSLOCASE FTSK"/>
    <property type="match status" value="1"/>
</dbReference>
<evidence type="ECO:0000256" key="6">
    <source>
        <dbReference type="ARBA" id="ARBA00022741"/>
    </source>
</evidence>
<dbReference type="Pfam" id="PF09397">
    <property type="entry name" value="FtsK_gamma"/>
    <property type="match status" value="1"/>
</dbReference>
<evidence type="ECO:0000256" key="14">
    <source>
        <dbReference type="PROSITE-ProRule" id="PRU00289"/>
    </source>
</evidence>
<dbReference type="InterPro" id="IPR036390">
    <property type="entry name" value="WH_DNA-bd_sf"/>
</dbReference>
<dbReference type="GO" id="GO:0005886">
    <property type="term" value="C:plasma membrane"/>
    <property type="evidence" value="ECO:0007669"/>
    <property type="project" value="UniProtKB-SubCell"/>
</dbReference>
<evidence type="ECO:0000256" key="2">
    <source>
        <dbReference type="ARBA" id="ARBA00006474"/>
    </source>
</evidence>
<evidence type="ECO:0000256" key="4">
    <source>
        <dbReference type="ARBA" id="ARBA00022618"/>
    </source>
</evidence>
<evidence type="ECO:0000256" key="10">
    <source>
        <dbReference type="ARBA" id="ARBA00023125"/>
    </source>
</evidence>
<dbReference type="SMART" id="SM00382">
    <property type="entry name" value="AAA"/>
    <property type="match status" value="1"/>
</dbReference>
<dbReference type="GO" id="GO:0005524">
    <property type="term" value="F:ATP binding"/>
    <property type="evidence" value="ECO:0007669"/>
    <property type="project" value="UniProtKB-UniRule"/>
</dbReference>
<dbReference type="Gene3D" id="3.30.980.40">
    <property type="match status" value="1"/>
</dbReference>
<evidence type="ECO:0000256" key="16">
    <source>
        <dbReference type="SAM" id="Phobius"/>
    </source>
</evidence>